<protein>
    <submittedName>
        <fullName evidence="1">Uncharacterized protein</fullName>
    </submittedName>
</protein>
<dbReference type="AlphaFoldDB" id="A0A0P9N148"/>
<name>A0A0P9N148_PSESX</name>
<organism evidence="1 2">
    <name type="scientific">Pseudomonas syringae pv. castaneae</name>
    <dbReference type="NCBI Taxonomy" id="264450"/>
    <lineage>
        <taxon>Bacteria</taxon>
        <taxon>Pseudomonadati</taxon>
        <taxon>Pseudomonadota</taxon>
        <taxon>Gammaproteobacteria</taxon>
        <taxon>Pseudomonadales</taxon>
        <taxon>Pseudomonadaceae</taxon>
        <taxon>Pseudomonas</taxon>
        <taxon>Pseudomonas syringae</taxon>
    </lineage>
</organism>
<dbReference type="EMBL" id="LJQD01000115">
    <property type="protein sequence ID" value="KPW98365.1"/>
    <property type="molecule type" value="Genomic_DNA"/>
</dbReference>
<reference evidence="1 2" key="1">
    <citation type="submission" date="2015-09" db="EMBL/GenBank/DDBJ databases">
        <title>Genome announcement of multiple Pseudomonas syringae strains.</title>
        <authorList>
            <person name="Thakur S."/>
            <person name="Wang P.W."/>
            <person name="Gong Y."/>
            <person name="Weir B.S."/>
            <person name="Guttman D.S."/>
        </authorList>
    </citation>
    <scope>NUCLEOTIDE SEQUENCE [LARGE SCALE GENOMIC DNA]</scope>
    <source>
        <strain evidence="1 2">ICMP9419</strain>
    </source>
</reference>
<sequence>MRTCVRTFQLRAGRLGALSGWKKCGHGLYMYHHIERQVDEVRLYDDTELVFGEM</sequence>
<evidence type="ECO:0000313" key="2">
    <source>
        <dbReference type="Proteomes" id="UP000050381"/>
    </source>
</evidence>
<comment type="caution">
    <text evidence="1">The sequence shown here is derived from an EMBL/GenBank/DDBJ whole genome shotgun (WGS) entry which is preliminary data.</text>
</comment>
<gene>
    <name evidence="1" type="ORF">ALO79_01927</name>
</gene>
<proteinExistence type="predicted"/>
<evidence type="ECO:0000313" key="1">
    <source>
        <dbReference type="EMBL" id="KPW98365.1"/>
    </source>
</evidence>
<dbReference type="Proteomes" id="UP000050381">
    <property type="component" value="Unassembled WGS sequence"/>
</dbReference>
<dbReference type="PATRIC" id="fig|264450.4.peg.2341"/>
<accession>A0A0P9N148</accession>